<accession>A0AAV9JAW6</accession>
<organism evidence="2 3">
    <name type="scientific">Oleoguttula mirabilis</name>
    <dbReference type="NCBI Taxonomy" id="1507867"/>
    <lineage>
        <taxon>Eukaryota</taxon>
        <taxon>Fungi</taxon>
        <taxon>Dikarya</taxon>
        <taxon>Ascomycota</taxon>
        <taxon>Pezizomycotina</taxon>
        <taxon>Dothideomycetes</taxon>
        <taxon>Dothideomycetidae</taxon>
        <taxon>Mycosphaerellales</taxon>
        <taxon>Teratosphaeriaceae</taxon>
        <taxon>Oleoguttula</taxon>
    </lineage>
</organism>
<feature type="region of interest" description="Disordered" evidence="1">
    <location>
        <begin position="1"/>
        <end position="99"/>
    </location>
</feature>
<protein>
    <submittedName>
        <fullName evidence="2">Uncharacterized protein</fullName>
    </submittedName>
</protein>
<feature type="compositionally biased region" description="Low complexity" evidence="1">
    <location>
        <begin position="35"/>
        <end position="61"/>
    </location>
</feature>
<sequence length="190" mass="19940">MTGTTTSSKRSRSLSPPSSPPTAKRRSLRLATTQPPKTSGPSPSDTTPETSFSETTAETSSLKSDPPLSPTTAPPGRTGGIPYGGGPRDPLPRQASTTYAARGAASITAAAHAAGTLPSTVVMPAAPTLATGHRAETYGTRAVVITNDKERMQTVLRLDNLQPVQAQFVEWVLRQLDNVEMMEEVLESVG</sequence>
<comment type="caution">
    <text evidence="2">The sequence shown here is derived from an EMBL/GenBank/DDBJ whole genome shotgun (WGS) entry which is preliminary data.</text>
</comment>
<name>A0AAV9JAW6_9PEZI</name>
<dbReference type="Proteomes" id="UP001324427">
    <property type="component" value="Unassembled WGS sequence"/>
</dbReference>
<keyword evidence="3" id="KW-1185">Reference proteome</keyword>
<feature type="compositionally biased region" description="Low complexity" evidence="1">
    <location>
        <begin position="1"/>
        <end position="16"/>
    </location>
</feature>
<dbReference type="AlphaFoldDB" id="A0AAV9JAW6"/>
<evidence type="ECO:0000313" key="3">
    <source>
        <dbReference type="Proteomes" id="UP001324427"/>
    </source>
</evidence>
<evidence type="ECO:0000256" key="1">
    <source>
        <dbReference type="SAM" id="MobiDB-lite"/>
    </source>
</evidence>
<feature type="compositionally biased region" description="Gly residues" evidence="1">
    <location>
        <begin position="77"/>
        <end position="87"/>
    </location>
</feature>
<reference evidence="2 3" key="1">
    <citation type="submission" date="2021-11" db="EMBL/GenBank/DDBJ databases">
        <title>Black yeast isolated from Biological Soil Crust.</title>
        <authorList>
            <person name="Kurbessoian T."/>
        </authorList>
    </citation>
    <scope>NUCLEOTIDE SEQUENCE [LARGE SCALE GENOMIC DNA]</scope>
    <source>
        <strain evidence="2 3">CCFEE 5522</strain>
    </source>
</reference>
<gene>
    <name evidence="2" type="ORF">LTR36_007835</name>
</gene>
<proteinExistence type="predicted"/>
<dbReference type="EMBL" id="JAVFHQ010000051">
    <property type="protein sequence ID" value="KAK4541538.1"/>
    <property type="molecule type" value="Genomic_DNA"/>
</dbReference>
<evidence type="ECO:0000313" key="2">
    <source>
        <dbReference type="EMBL" id="KAK4541538.1"/>
    </source>
</evidence>